<dbReference type="EMBL" id="BAABDC010000003">
    <property type="protein sequence ID" value="GAA3707415.1"/>
    <property type="molecule type" value="Genomic_DNA"/>
</dbReference>
<dbReference type="Proteomes" id="UP001501468">
    <property type="component" value="Unassembled WGS sequence"/>
</dbReference>
<dbReference type="RefSeq" id="WP_344946737.1">
    <property type="nucleotide sequence ID" value="NZ_BAABDC010000003.1"/>
</dbReference>
<name>A0ABP7DSF8_9MICO</name>
<evidence type="ECO:0000256" key="1">
    <source>
        <dbReference type="SAM" id="Phobius"/>
    </source>
</evidence>
<keyword evidence="1" id="KW-0472">Membrane</keyword>
<keyword evidence="1" id="KW-1133">Transmembrane helix</keyword>
<feature type="transmembrane region" description="Helical" evidence="1">
    <location>
        <begin position="245"/>
        <end position="263"/>
    </location>
</feature>
<dbReference type="InterPro" id="IPR002656">
    <property type="entry name" value="Acyl_transf_3_dom"/>
</dbReference>
<dbReference type="Pfam" id="PF01757">
    <property type="entry name" value="Acyl_transf_3"/>
    <property type="match status" value="1"/>
</dbReference>
<organism evidence="3 4">
    <name type="scientific">Terrabacter ginsenosidimutans</name>
    <dbReference type="NCBI Taxonomy" id="490575"/>
    <lineage>
        <taxon>Bacteria</taxon>
        <taxon>Bacillati</taxon>
        <taxon>Actinomycetota</taxon>
        <taxon>Actinomycetes</taxon>
        <taxon>Micrococcales</taxon>
        <taxon>Intrasporangiaceae</taxon>
        <taxon>Terrabacter</taxon>
    </lineage>
</organism>
<gene>
    <name evidence="3" type="ORF">GCM10022399_25170</name>
</gene>
<evidence type="ECO:0000259" key="2">
    <source>
        <dbReference type="Pfam" id="PF01757"/>
    </source>
</evidence>
<dbReference type="InterPro" id="IPR050879">
    <property type="entry name" value="Acyltransferase_3"/>
</dbReference>
<feature type="transmembrane region" description="Helical" evidence="1">
    <location>
        <begin position="41"/>
        <end position="59"/>
    </location>
</feature>
<reference evidence="4" key="1">
    <citation type="journal article" date="2019" name="Int. J. Syst. Evol. Microbiol.">
        <title>The Global Catalogue of Microorganisms (GCM) 10K type strain sequencing project: providing services to taxonomists for standard genome sequencing and annotation.</title>
        <authorList>
            <consortium name="The Broad Institute Genomics Platform"/>
            <consortium name="The Broad Institute Genome Sequencing Center for Infectious Disease"/>
            <person name="Wu L."/>
            <person name="Ma J."/>
        </authorList>
    </citation>
    <scope>NUCLEOTIDE SEQUENCE [LARGE SCALE GENOMIC DNA]</scope>
    <source>
        <strain evidence="4">JCM 17125</strain>
    </source>
</reference>
<evidence type="ECO:0000313" key="3">
    <source>
        <dbReference type="EMBL" id="GAA3707415.1"/>
    </source>
</evidence>
<feature type="transmembrane region" description="Helical" evidence="1">
    <location>
        <begin position="12"/>
        <end position="35"/>
    </location>
</feature>
<accession>A0ABP7DSF8</accession>
<evidence type="ECO:0000313" key="4">
    <source>
        <dbReference type="Proteomes" id="UP001501468"/>
    </source>
</evidence>
<protein>
    <recommendedName>
        <fullName evidence="2">Acyltransferase 3 domain-containing protein</fullName>
    </recommendedName>
</protein>
<feature type="transmembrane region" description="Helical" evidence="1">
    <location>
        <begin position="313"/>
        <end position="331"/>
    </location>
</feature>
<keyword evidence="4" id="KW-1185">Reference proteome</keyword>
<feature type="transmembrane region" description="Helical" evidence="1">
    <location>
        <begin position="138"/>
        <end position="157"/>
    </location>
</feature>
<feature type="domain" description="Acyltransferase 3" evidence="2">
    <location>
        <begin position="8"/>
        <end position="330"/>
    </location>
</feature>
<comment type="caution">
    <text evidence="3">The sequence shown here is derived from an EMBL/GenBank/DDBJ whole genome shotgun (WGS) entry which is preliminary data.</text>
</comment>
<proteinExistence type="predicted"/>
<feature type="transmembrane region" description="Helical" evidence="1">
    <location>
        <begin position="169"/>
        <end position="185"/>
    </location>
</feature>
<feature type="transmembrane region" description="Helical" evidence="1">
    <location>
        <begin position="80"/>
        <end position="99"/>
    </location>
</feature>
<dbReference type="PANTHER" id="PTHR23028:SF53">
    <property type="entry name" value="ACYL_TRANSF_3 DOMAIN-CONTAINING PROTEIN"/>
    <property type="match status" value="1"/>
</dbReference>
<keyword evidence="1" id="KW-0812">Transmembrane</keyword>
<sequence length="363" mass="40072">MIPANRDQALDGLRGAAAIMVVYLHFVSTSGMLAAPGGGQLGVVIFFVLSGFLITRILWSRPEQGLRQSWTDFVRRRARRLYPPIIVILAICGPLMALADVPADNGQHLFATAIVLTQSAAPFAAANAMPIEWWGHTWSLSIEWCFYLSWPLAVWLMRRRGLQSQRASVWTGATALALFAGSLFLSPRFFYFLPPANIAAMLVGAALALREVEQGQRPARGRLADVAAIGLVAIVALPSNMPGLWAYRVTHFPFAIVVTVLLISTRHATQSLAQMLLRSRPLVAIGRASYSLYLWHFPLLAIIWFGFSSLAPEVRVIIAVCMLPFPVWLSYRYIELPRLRSIEGARKHQIDTSGARSELGVTP</sequence>
<dbReference type="PANTHER" id="PTHR23028">
    <property type="entry name" value="ACETYLTRANSFERASE"/>
    <property type="match status" value="1"/>
</dbReference>
<feature type="transmembrane region" description="Helical" evidence="1">
    <location>
        <begin position="284"/>
        <end position="307"/>
    </location>
</feature>